<dbReference type="STRING" id="400727.A0A2T7NR36"/>
<protein>
    <recommendedName>
        <fullName evidence="3">HAT C-terminal dimerisation domain-containing protein</fullName>
    </recommendedName>
</protein>
<organism evidence="1 2">
    <name type="scientific">Pomacea canaliculata</name>
    <name type="common">Golden apple snail</name>
    <dbReference type="NCBI Taxonomy" id="400727"/>
    <lineage>
        <taxon>Eukaryota</taxon>
        <taxon>Metazoa</taxon>
        <taxon>Spiralia</taxon>
        <taxon>Lophotrochozoa</taxon>
        <taxon>Mollusca</taxon>
        <taxon>Gastropoda</taxon>
        <taxon>Caenogastropoda</taxon>
        <taxon>Architaenioglossa</taxon>
        <taxon>Ampullarioidea</taxon>
        <taxon>Ampullariidae</taxon>
        <taxon>Pomacea</taxon>
    </lineage>
</organism>
<reference evidence="1 2" key="1">
    <citation type="submission" date="2018-04" db="EMBL/GenBank/DDBJ databases">
        <title>The genome of golden apple snail Pomacea canaliculata provides insight into stress tolerance and invasive adaptation.</title>
        <authorList>
            <person name="Liu C."/>
            <person name="Liu B."/>
            <person name="Ren Y."/>
            <person name="Zhang Y."/>
            <person name="Wang H."/>
            <person name="Li S."/>
            <person name="Jiang F."/>
            <person name="Yin L."/>
            <person name="Zhang G."/>
            <person name="Qian W."/>
            <person name="Fan W."/>
        </authorList>
    </citation>
    <scope>NUCLEOTIDE SEQUENCE [LARGE SCALE GENOMIC DNA]</scope>
    <source>
        <strain evidence="1">SZHN2017</strain>
        <tissue evidence="1">Muscle</tissue>
    </source>
</reference>
<dbReference type="EMBL" id="PZQS01000010">
    <property type="protein sequence ID" value="PVD23634.1"/>
    <property type="molecule type" value="Genomic_DNA"/>
</dbReference>
<sequence>MAYLSDIFEKLNVVNTSMQGKDTILQTTDKMNAFVRQISLWTQKIRQENIFDMFPCLCKCKADNLNLDQMKNVIIAHLNGLQERFQRYFAEIDVTKYDWIGNPFLAEPSTSGLSTQEEEQLIDLSSDQSLKMVFQTTPVPTFWISVNGEYPLLSEKEMKVLLPFSTSCMCEQGFSALVALKSKYRNRVDAEAELRIAVGTNIAHRFASLCYSKQAQPSH</sequence>
<proteinExistence type="predicted"/>
<dbReference type="OrthoDB" id="6140090at2759"/>
<evidence type="ECO:0000313" key="1">
    <source>
        <dbReference type="EMBL" id="PVD23634.1"/>
    </source>
</evidence>
<dbReference type="AlphaFoldDB" id="A0A2T7NR36"/>
<evidence type="ECO:0000313" key="2">
    <source>
        <dbReference type="Proteomes" id="UP000245119"/>
    </source>
</evidence>
<name>A0A2T7NR36_POMCA</name>
<gene>
    <name evidence="1" type="ORF">C0Q70_16907</name>
</gene>
<dbReference type="PANTHER" id="PTHR45913">
    <property type="entry name" value="EPM2A-INTERACTING PROTEIN 1"/>
    <property type="match status" value="1"/>
</dbReference>
<evidence type="ECO:0008006" key="3">
    <source>
        <dbReference type="Google" id="ProtNLM"/>
    </source>
</evidence>
<comment type="caution">
    <text evidence="1">The sequence shown here is derived from an EMBL/GenBank/DDBJ whole genome shotgun (WGS) entry which is preliminary data.</text>
</comment>
<dbReference type="PANTHER" id="PTHR45913:SF19">
    <property type="entry name" value="LOW QUALITY PROTEIN: ZINC FINGER BED DOMAIN-CONTAINING PROTEIN 5-LIKE"/>
    <property type="match status" value="1"/>
</dbReference>
<accession>A0A2T7NR36</accession>
<keyword evidence="2" id="KW-1185">Reference proteome</keyword>
<dbReference type="Proteomes" id="UP000245119">
    <property type="component" value="Linkage Group LG10"/>
</dbReference>